<comment type="caution">
    <text evidence="3">The sequence shown here is derived from an EMBL/GenBank/DDBJ whole genome shotgun (WGS) entry which is preliminary data.</text>
</comment>
<keyword evidence="1" id="KW-0732">Signal</keyword>
<sequence>MKKTKVLAVAVASIGAMTLATTSVLAADSSYNTDADIILRDMGPGDEENPLIDPNDKDKEETVFPGDPGNEVHPNGPLVIDYISRYHFGEVPMSGNNKTYNANLDKLKDTPTSPTFDVPNFIQVTDNRGTNAGWTLGVRMSQEFTTASGVKLDNTSITFKNTEMFKRSSNESNAPSVFSAGKQVTVSLANTGFTTIGAAKGTGDEGVGSWAVTHGHVVGDTAANAAESVQLFVPGKSKKIKGEAYTAKVEWLLTDEPGAATP</sequence>
<dbReference type="Proteomes" id="UP000674938">
    <property type="component" value="Unassembled WGS sequence"/>
</dbReference>
<evidence type="ECO:0000259" key="2">
    <source>
        <dbReference type="Pfam" id="PF13731"/>
    </source>
</evidence>
<dbReference type="RefSeq" id="WP_209524361.1">
    <property type="nucleotide sequence ID" value="NZ_JAEEGA010000001.1"/>
</dbReference>
<evidence type="ECO:0000256" key="1">
    <source>
        <dbReference type="SAM" id="SignalP"/>
    </source>
</evidence>
<feature type="domain" description="WxL" evidence="2">
    <location>
        <begin position="27"/>
        <end position="257"/>
    </location>
</feature>
<gene>
    <name evidence="3" type="ORF">I6N95_00410</name>
</gene>
<name>A0A940P9S5_9ENTE</name>
<reference evidence="3" key="1">
    <citation type="submission" date="2020-12" db="EMBL/GenBank/DDBJ databases">
        <title>Vagococcus allomyrinae sp. nov. and Enterococcus lavae sp. nov., isolated from the larvae of Allomyrina dichotoma.</title>
        <authorList>
            <person name="Lee S.D."/>
        </authorList>
    </citation>
    <scope>NUCLEOTIDE SEQUENCE</scope>
    <source>
        <strain evidence="3">BWB3-3</strain>
    </source>
</reference>
<proteinExistence type="predicted"/>
<accession>A0A940P9S5</accession>
<evidence type="ECO:0000313" key="3">
    <source>
        <dbReference type="EMBL" id="MBP1039456.1"/>
    </source>
</evidence>
<keyword evidence="4" id="KW-1185">Reference proteome</keyword>
<evidence type="ECO:0000313" key="4">
    <source>
        <dbReference type="Proteomes" id="UP000674938"/>
    </source>
</evidence>
<dbReference type="AlphaFoldDB" id="A0A940P9S5"/>
<feature type="chain" id="PRO_5038095349" evidence="1">
    <location>
        <begin position="27"/>
        <end position="262"/>
    </location>
</feature>
<dbReference type="Pfam" id="PF13731">
    <property type="entry name" value="WxL"/>
    <property type="match status" value="1"/>
</dbReference>
<dbReference type="InterPro" id="IPR027994">
    <property type="entry name" value="WxL_dom"/>
</dbReference>
<dbReference type="EMBL" id="JAEEGA010000001">
    <property type="protein sequence ID" value="MBP1039456.1"/>
    <property type="molecule type" value="Genomic_DNA"/>
</dbReference>
<protein>
    <submittedName>
        <fullName evidence="3">WxL domain-containing protein</fullName>
    </submittedName>
</protein>
<organism evidence="3 4">
    <name type="scientific">Vagococcus allomyrinae</name>
    <dbReference type="NCBI Taxonomy" id="2794353"/>
    <lineage>
        <taxon>Bacteria</taxon>
        <taxon>Bacillati</taxon>
        <taxon>Bacillota</taxon>
        <taxon>Bacilli</taxon>
        <taxon>Lactobacillales</taxon>
        <taxon>Enterococcaceae</taxon>
        <taxon>Vagococcus</taxon>
    </lineage>
</organism>
<feature type="signal peptide" evidence="1">
    <location>
        <begin position="1"/>
        <end position="26"/>
    </location>
</feature>